<dbReference type="InterPro" id="IPR023148">
    <property type="entry name" value="tRNA_m1G_MeTrfase_C_sf"/>
</dbReference>
<accession>A0A501PP90</accession>
<feature type="binding site" evidence="15 16">
    <location>
        <begin position="143"/>
        <end position="148"/>
    </location>
    <ligand>
        <name>S-adenosyl-L-methionine</name>
        <dbReference type="ChEBI" id="CHEBI:59789"/>
    </ligand>
</feature>
<comment type="similarity">
    <text evidence="3 15 17">Belongs to the RNA methyltransferase TrmD family.</text>
</comment>
<evidence type="ECO:0000256" key="7">
    <source>
        <dbReference type="ARBA" id="ARBA00022490"/>
    </source>
</evidence>
<evidence type="ECO:0000256" key="2">
    <source>
        <dbReference type="ARBA" id="ARBA00004496"/>
    </source>
</evidence>
<evidence type="ECO:0000256" key="6">
    <source>
        <dbReference type="ARBA" id="ARBA00014679"/>
    </source>
</evidence>
<evidence type="ECO:0000256" key="11">
    <source>
        <dbReference type="ARBA" id="ARBA00022694"/>
    </source>
</evidence>
<dbReference type="GO" id="GO:0005829">
    <property type="term" value="C:cytosol"/>
    <property type="evidence" value="ECO:0007669"/>
    <property type="project" value="TreeGrafter"/>
</dbReference>
<keyword evidence="20" id="KW-1185">Reference proteome</keyword>
<gene>
    <name evidence="15 19" type="primary">trmD</name>
    <name evidence="19" type="ORF">FIV46_05115</name>
</gene>
<dbReference type="InterPro" id="IPR029026">
    <property type="entry name" value="tRNA_m1G_MTases_N"/>
</dbReference>
<evidence type="ECO:0000256" key="4">
    <source>
        <dbReference type="ARBA" id="ARBA00011738"/>
    </source>
</evidence>
<evidence type="ECO:0000256" key="17">
    <source>
        <dbReference type="RuleBase" id="RU003464"/>
    </source>
</evidence>
<dbReference type="AlphaFoldDB" id="A0A501PP90"/>
<evidence type="ECO:0000256" key="13">
    <source>
        <dbReference type="ARBA" id="ARBA00033392"/>
    </source>
</evidence>
<evidence type="ECO:0000256" key="3">
    <source>
        <dbReference type="ARBA" id="ARBA00007630"/>
    </source>
</evidence>
<dbReference type="GO" id="GO:0052906">
    <property type="term" value="F:tRNA (guanine(37)-N1)-methyltransferase activity"/>
    <property type="evidence" value="ECO:0007669"/>
    <property type="project" value="UniProtKB-UniRule"/>
</dbReference>
<evidence type="ECO:0000256" key="12">
    <source>
        <dbReference type="ARBA" id="ARBA00029736"/>
    </source>
</evidence>
<dbReference type="InterPro" id="IPR002649">
    <property type="entry name" value="tRNA_m1G_MeTrfase_TrmD"/>
</dbReference>
<dbReference type="GO" id="GO:0002939">
    <property type="term" value="P:tRNA N1-guanine methylation"/>
    <property type="evidence" value="ECO:0007669"/>
    <property type="project" value="TreeGrafter"/>
</dbReference>
<dbReference type="PANTHER" id="PTHR46417:SF1">
    <property type="entry name" value="TRNA (GUANINE-N(1)-)-METHYLTRANSFERASE"/>
    <property type="match status" value="1"/>
</dbReference>
<dbReference type="NCBIfam" id="NF000648">
    <property type="entry name" value="PRK00026.1"/>
    <property type="match status" value="1"/>
</dbReference>
<evidence type="ECO:0000256" key="14">
    <source>
        <dbReference type="ARBA" id="ARBA00047783"/>
    </source>
</evidence>
<evidence type="ECO:0000256" key="5">
    <source>
        <dbReference type="ARBA" id="ARBA00012807"/>
    </source>
</evidence>
<dbReference type="Proteomes" id="UP000319148">
    <property type="component" value="Unassembled WGS sequence"/>
</dbReference>
<dbReference type="CDD" id="cd18080">
    <property type="entry name" value="TrmD-like"/>
    <property type="match status" value="1"/>
</dbReference>
<dbReference type="EC" id="2.1.1.228" evidence="5 15"/>
<protein>
    <recommendedName>
        <fullName evidence="6 15">tRNA (guanine-N(1)-)-methyltransferase</fullName>
        <ecNumber evidence="5 15">2.1.1.228</ecNumber>
    </recommendedName>
    <alternativeName>
        <fullName evidence="12 15">M1G-methyltransferase</fullName>
    </alternativeName>
    <alternativeName>
        <fullName evidence="13 15">tRNA [GM37] methyltransferase</fullName>
    </alternativeName>
</protein>
<evidence type="ECO:0000256" key="15">
    <source>
        <dbReference type="HAMAP-Rule" id="MF_00605"/>
    </source>
</evidence>
<dbReference type="Gene3D" id="1.10.1270.20">
    <property type="entry name" value="tRNA(m1g37)methyltransferase, domain 2"/>
    <property type="match status" value="1"/>
</dbReference>
<dbReference type="OrthoDB" id="9807416at2"/>
<keyword evidence="11 15" id="KW-0819">tRNA processing</keyword>
<comment type="function">
    <text evidence="1 15 17">Specifically methylates guanosine-37 in various tRNAs.</text>
</comment>
<dbReference type="Pfam" id="PF01746">
    <property type="entry name" value="tRNA_m1G_MT"/>
    <property type="match status" value="1"/>
</dbReference>
<evidence type="ECO:0000256" key="10">
    <source>
        <dbReference type="ARBA" id="ARBA00022691"/>
    </source>
</evidence>
<evidence type="ECO:0000256" key="9">
    <source>
        <dbReference type="ARBA" id="ARBA00022679"/>
    </source>
</evidence>
<evidence type="ECO:0000259" key="18">
    <source>
        <dbReference type="Pfam" id="PF01746"/>
    </source>
</evidence>
<name>A0A501PP90_9PROT</name>
<keyword evidence="8 15" id="KW-0489">Methyltransferase</keyword>
<evidence type="ECO:0000313" key="20">
    <source>
        <dbReference type="Proteomes" id="UP000319148"/>
    </source>
</evidence>
<dbReference type="InterPro" id="IPR029028">
    <property type="entry name" value="Alpha/beta_knot_MTases"/>
</dbReference>
<feature type="domain" description="tRNA methyltransferase TRMD/TRM10-type" evidence="18">
    <location>
        <begin position="8"/>
        <end position="235"/>
    </location>
</feature>
<dbReference type="InterPro" id="IPR016009">
    <property type="entry name" value="tRNA_MeTrfase_TRMD/TRM10"/>
</dbReference>
<comment type="subunit">
    <text evidence="4 15 17">Homodimer.</text>
</comment>
<dbReference type="HAMAP" id="MF_00605">
    <property type="entry name" value="TrmD"/>
    <property type="match status" value="1"/>
</dbReference>
<reference evidence="20" key="1">
    <citation type="submission" date="2019-06" db="EMBL/GenBank/DDBJ databases">
        <title>The complete genome of Emcibacter congregatus ZYLT.</title>
        <authorList>
            <person name="Zhao Z."/>
        </authorList>
    </citation>
    <scope>NUCLEOTIDE SEQUENCE [LARGE SCALE GENOMIC DNA]</scope>
    <source>
        <strain evidence="20">MCCC 1A06723</strain>
    </source>
</reference>
<evidence type="ECO:0000256" key="16">
    <source>
        <dbReference type="PIRSR" id="PIRSR000386-1"/>
    </source>
</evidence>
<proteinExistence type="inferred from homology"/>
<organism evidence="19 20">
    <name type="scientific">Emcibacter nanhaiensis</name>
    <dbReference type="NCBI Taxonomy" id="1505037"/>
    <lineage>
        <taxon>Bacteria</taxon>
        <taxon>Pseudomonadati</taxon>
        <taxon>Pseudomonadota</taxon>
        <taxon>Alphaproteobacteria</taxon>
        <taxon>Emcibacterales</taxon>
        <taxon>Emcibacteraceae</taxon>
        <taxon>Emcibacter</taxon>
    </lineage>
</organism>
<keyword evidence="10 15" id="KW-0949">S-adenosyl-L-methionine</keyword>
<comment type="catalytic activity">
    <reaction evidence="14 15 17">
        <text>guanosine(37) in tRNA + S-adenosyl-L-methionine = N(1)-methylguanosine(37) in tRNA + S-adenosyl-L-homocysteine + H(+)</text>
        <dbReference type="Rhea" id="RHEA:36899"/>
        <dbReference type="Rhea" id="RHEA-COMP:10145"/>
        <dbReference type="Rhea" id="RHEA-COMP:10147"/>
        <dbReference type="ChEBI" id="CHEBI:15378"/>
        <dbReference type="ChEBI" id="CHEBI:57856"/>
        <dbReference type="ChEBI" id="CHEBI:59789"/>
        <dbReference type="ChEBI" id="CHEBI:73542"/>
        <dbReference type="ChEBI" id="CHEBI:74269"/>
        <dbReference type="EC" id="2.1.1.228"/>
    </reaction>
</comment>
<sequence>MTEPLWQAQILTLYPEMFPGPLGHSLAGKALDQGLWRLDVSQIRDHAHDKHHTVDDTPAGGGPGMVMRADVLGEAVDAALADRPKDIREEDWPLVYLSPRGRVLDQELVQEFAGKKGITLLCGRFEGIDERVLEARNIMEVSLGDFVLSGGEVAALALMDAVVRLIPGVIGQPDTLAEESFEAGLLEYPHYTRPRVWEGREIPEVLQSGHHGRIKAWRQEQSERLTRERRPDLWKEYLHRSGKNDMDPAEDD</sequence>
<dbReference type="SUPFAM" id="SSF75217">
    <property type="entry name" value="alpha/beta knot"/>
    <property type="match status" value="1"/>
</dbReference>
<evidence type="ECO:0000256" key="1">
    <source>
        <dbReference type="ARBA" id="ARBA00002634"/>
    </source>
</evidence>
<dbReference type="Gene3D" id="3.40.1280.10">
    <property type="match status" value="1"/>
</dbReference>
<dbReference type="PIRSF" id="PIRSF000386">
    <property type="entry name" value="tRNA_mtase"/>
    <property type="match status" value="1"/>
</dbReference>
<dbReference type="EMBL" id="VFIY01000005">
    <property type="protein sequence ID" value="TPD61591.1"/>
    <property type="molecule type" value="Genomic_DNA"/>
</dbReference>
<keyword evidence="7 15" id="KW-0963">Cytoplasm</keyword>
<dbReference type="RefSeq" id="WP_139939067.1">
    <property type="nucleotide sequence ID" value="NZ_JBHSYP010000003.1"/>
</dbReference>
<dbReference type="NCBIfam" id="TIGR00088">
    <property type="entry name" value="trmD"/>
    <property type="match status" value="1"/>
</dbReference>
<comment type="caution">
    <text evidence="19">The sequence shown here is derived from an EMBL/GenBank/DDBJ whole genome shotgun (WGS) entry which is preliminary data.</text>
</comment>
<evidence type="ECO:0000313" key="19">
    <source>
        <dbReference type="EMBL" id="TPD61591.1"/>
    </source>
</evidence>
<keyword evidence="9 15" id="KW-0808">Transferase</keyword>
<dbReference type="FunFam" id="3.40.1280.10:FF:000001">
    <property type="entry name" value="tRNA (guanine-N(1)-)-methyltransferase"/>
    <property type="match status" value="1"/>
</dbReference>
<comment type="subcellular location">
    <subcellularLocation>
        <location evidence="2 15 17">Cytoplasm</location>
    </subcellularLocation>
</comment>
<feature type="binding site" evidence="15 16">
    <location>
        <position position="123"/>
    </location>
    <ligand>
        <name>S-adenosyl-L-methionine</name>
        <dbReference type="ChEBI" id="CHEBI:59789"/>
    </ligand>
</feature>
<evidence type="ECO:0000256" key="8">
    <source>
        <dbReference type="ARBA" id="ARBA00022603"/>
    </source>
</evidence>
<dbReference type="PANTHER" id="PTHR46417">
    <property type="entry name" value="TRNA (GUANINE-N(1)-)-METHYLTRANSFERASE"/>
    <property type="match status" value="1"/>
</dbReference>